<name>A0A5N6RC74_9ROSI</name>
<organism evidence="2 3">
    <name type="scientific">Carpinus fangiana</name>
    <dbReference type="NCBI Taxonomy" id="176857"/>
    <lineage>
        <taxon>Eukaryota</taxon>
        <taxon>Viridiplantae</taxon>
        <taxon>Streptophyta</taxon>
        <taxon>Embryophyta</taxon>
        <taxon>Tracheophyta</taxon>
        <taxon>Spermatophyta</taxon>
        <taxon>Magnoliopsida</taxon>
        <taxon>eudicotyledons</taxon>
        <taxon>Gunneridae</taxon>
        <taxon>Pentapetalae</taxon>
        <taxon>rosids</taxon>
        <taxon>fabids</taxon>
        <taxon>Fagales</taxon>
        <taxon>Betulaceae</taxon>
        <taxon>Carpinus</taxon>
    </lineage>
</organism>
<protein>
    <submittedName>
        <fullName evidence="2">Uncharacterized protein</fullName>
    </submittedName>
</protein>
<evidence type="ECO:0000313" key="2">
    <source>
        <dbReference type="EMBL" id="KAE8076603.1"/>
    </source>
</evidence>
<gene>
    <name evidence="2" type="ORF">FH972_015240</name>
</gene>
<dbReference type="Proteomes" id="UP000327013">
    <property type="component" value="Chromosome 6"/>
</dbReference>
<evidence type="ECO:0000313" key="3">
    <source>
        <dbReference type="Proteomes" id="UP000327013"/>
    </source>
</evidence>
<dbReference type="EMBL" id="CM017326">
    <property type="protein sequence ID" value="KAE8076603.1"/>
    <property type="molecule type" value="Genomic_DNA"/>
</dbReference>
<reference evidence="2 3" key="1">
    <citation type="submission" date="2019-06" db="EMBL/GenBank/DDBJ databases">
        <title>A chromosomal-level reference genome of Carpinus fangiana (Coryloideae, Betulaceae).</title>
        <authorList>
            <person name="Yang X."/>
            <person name="Wang Z."/>
            <person name="Zhang L."/>
            <person name="Hao G."/>
            <person name="Liu J."/>
            <person name="Yang Y."/>
        </authorList>
    </citation>
    <scope>NUCLEOTIDE SEQUENCE [LARGE SCALE GENOMIC DNA]</scope>
    <source>
        <strain evidence="2">Cfa_2016G</strain>
        <tissue evidence="2">Leaf</tissue>
    </source>
</reference>
<feature type="chain" id="PRO_5024302021" evidence="1">
    <location>
        <begin position="28"/>
        <end position="59"/>
    </location>
</feature>
<keyword evidence="3" id="KW-1185">Reference proteome</keyword>
<accession>A0A5N6RC74</accession>
<keyword evidence="1" id="KW-0732">Signal</keyword>
<evidence type="ECO:0000256" key="1">
    <source>
        <dbReference type="SAM" id="SignalP"/>
    </source>
</evidence>
<proteinExistence type="predicted"/>
<feature type="signal peptide" evidence="1">
    <location>
        <begin position="1"/>
        <end position="27"/>
    </location>
</feature>
<sequence>MNFRKTSILLIIFVISVAILSHVRVEAARVLASANQLETNSSVYETAKFTSGPGPGDIH</sequence>
<dbReference type="AlphaFoldDB" id="A0A5N6RC74"/>
<dbReference type="OrthoDB" id="1872350at2759"/>